<dbReference type="InterPro" id="IPR035940">
    <property type="entry name" value="CAP_sf"/>
</dbReference>
<gene>
    <name evidence="4" type="ORF">JXQ802_LOCUS16728</name>
    <name evidence="3" type="ORF">PYM288_LOCUS10358</name>
</gene>
<protein>
    <recommendedName>
        <fullName evidence="2">SCP domain-containing protein</fullName>
    </recommendedName>
</protein>
<dbReference type="Gene3D" id="3.40.33.10">
    <property type="entry name" value="CAP"/>
    <property type="match status" value="1"/>
</dbReference>
<proteinExistence type="predicted"/>
<dbReference type="EMBL" id="CAJNOL010000411">
    <property type="protein sequence ID" value="CAF1052412.1"/>
    <property type="molecule type" value="Genomic_DNA"/>
</dbReference>
<evidence type="ECO:0000256" key="1">
    <source>
        <dbReference type="SAM" id="SignalP"/>
    </source>
</evidence>
<reference evidence="3" key="1">
    <citation type="submission" date="2021-02" db="EMBL/GenBank/DDBJ databases">
        <authorList>
            <person name="Nowell W R."/>
        </authorList>
    </citation>
    <scope>NUCLEOTIDE SEQUENCE</scope>
</reference>
<dbReference type="PANTHER" id="PTHR31157:SF1">
    <property type="entry name" value="SCP DOMAIN-CONTAINING PROTEIN"/>
    <property type="match status" value="1"/>
</dbReference>
<feature type="chain" id="PRO_5035599457" description="SCP domain-containing protein" evidence="1">
    <location>
        <begin position="21"/>
        <end position="212"/>
    </location>
</feature>
<evidence type="ECO:0000313" key="3">
    <source>
        <dbReference type="EMBL" id="CAF0917716.1"/>
    </source>
</evidence>
<dbReference type="AlphaFoldDB" id="A0A814AUB9"/>
<evidence type="ECO:0000259" key="2">
    <source>
        <dbReference type="Pfam" id="PF00188"/>
    </source>
</evidence>
<accession>A0A814AUB9</accession>
<dbReference type="Proteomes" id="UP000663854">
    <property type="component" value="Unassembled WGS sequence"/>
</dbReference>
<comment type="caution">
    <text evidence="3">The sequence shown here is derived from an EMBL/GenBank/DDBJ whole genome shotgun (WGS) entry which is preliminary data.</text>
</comment>
<keyword evidence="1" id="KW-0732">Signal</keyword>
<dbReference type="CDD" id="cd05379">
    <property type="entry name" value="CAP_bacterial"/>
    <property type="match status" value="1"/>
</dbReference>
<evidence type="ECO:0000313" key="4">
    <source>
        <dbReference type="EMBL" id="CAF1052412.1"/>
    </source>
</evidence>
<feature type="domain" description="SCP" evidence="2">
    <location>
        <begin position="106"/>
        <end position="209"/>
    </location>
</feature>
<dbReference type="Pfam" id="PF00188">
    <property type="entry name" value="CAP"/>
    <property type="match status" value="1"/>
</dbReference>
<name>A0A814AUB9_9BILA</name>
<dbReference type="EMBL" id="CAJNOH010000161">
    <property type="protein sequence ID" value="CAF0917716.1"/>
    <property type="molecule type" value="Genomic_DNA"/>
</dbReference>
<evidence type="ECO:0000313" key="5">
    <source>
        <dbReference type="Proteomes" id="UP000663854"/>
    </source>
</evidence>
<keyword evidence="6" id="KW-1185">Reference proteome</keyword>
<dbReference type="PANTHER" id="PTHR31157">
    <property type="entry name" value="SCP DOMAIN-CONTAINING PROTEIN"/>
    <property type="match status" value="1"/>
</dbReference>
<evidence type="ECO:0000313" key="6">
    <source>
        <dbReference type="Proteomes" id="UP000663870"/>
    </source>
</evidence>
<feature type="signal peptide" evidence="1">
    <location>
        <begin position="1"/>
        <end position="20"/>
    </location>
</feature>
<dbReference type="SUPFAM" id="SSF55797">
    <property type="entry name" value="PR-1-like"/>
    <property type="match status" value="1"/>
</dbReference>
<organism evidence="3 5">
    <name type="scientific">Rotaria sordida</name>
    <dbReference type="NCBI Taxonomy" id="392033"/>
    <lineage>
        <taxon>Eukaryota</taxon>
        <taxon>Metazoa</taxon>
        <taxon>Spiralia</taxon>
        <taxon>Gnathifera</taxon>
        <taxon>Rotifera</taxon>
        <taxon>Eurotatoria</taxon>
        <taxon>Bdelloidea</taxon>
        <taxon>Philodinida</taxon>
        <taxon>Philodinidae</taxon>
        <taxon>Rotaria</taxon>
    </lineage>
</organism>
<dbReference type="Proteomes" id="UP000663870">
    <property type="component" value="Unassembled WGS sequence"/>
</dbReference>
<dbReference type="InterPro" id="IPR014044">
    <property type="entry name" value="CAP_dom"/>
</dbReference>
<sequence>MNGWIFLTVICLAFGQLTHSWPAQDQHFRLRTALGRAEAIDESWRNFRQKLKSIRNNNEVNDDLNFVHNFKRRGPNNDYEKEVFELTNKARQQGRYCGSTWYPATTELKWNDELGDAARGHAENMIDNDYFSHTDIDGSNFVDREEAAGYPRNCAAAENIASNETPQATVDAFIESPGHCVNIMNKNSKAIGIGYAEGGPDGGYWVQDFGRC</sequence>